<protein>
    <recommendedName>
        <fullName evidence="4">DYW domain-containing protein</fullName>
    </recommendedName>
</protein>
<dbReference type="Gene3D" id="1.25.40.10">
    <property type="entry name" value="Tetratricopeptide repeat domain"/>
    <property type="match status" value="2"/>
</dbReference>
<comment type="similarity">
    <text evidence="1">Belongs to the PPR family. PCMP-H subfamily.</text>
</comment>
<evidence type="ECO:0000256" key="1">
    <source>
        <dbReference type="ARBA" id="ARBA00006643"/>
    </source>
</evidence>
<gene>
    <name evidence="5" type="ORF">L484_018009</name>
</gene>
<dbReference type="InterPro" id="IPR046960">
    <property type="entry name" value="PPR_At4g14850-like_plant"/>
</dbReference>
<sequence>MRVLRQIHAHVLTRFLPISALSFALSKIAAFCALSAVGDIAYARRVFSRIPCPNIFCWNAMIRGCSNVENPSKESIYLFKKLIRKGYPGPNTFTLSFVLKACSILSASHEGWQVHTRVLRSGFGSSPFVQTSLVNMYAKCEEVWDARLVFDEIPERNLVAWSAMIGGYARVGLVDASFGLFREMQMAGVVPDQVTMASIVSACTCAGSLYLGRWVHVYAEKKKIEIDLELGTALINMYAKCGWIEKAKAIFRKLSVKDTKAWNSMIVGLALHGLSEEALKAFSMMEEAKVKPDSGTFLGVLFTCGQSSLVSEGRRFWSRMLGFGTKPSTEHYGCMVDLLCRAGLVEEAHTLVQNMAISPNPVIWRKLLMGCNKSRMLERGELIAERLLELEPLNAENYVLLSSLYASVSQWEKMMLVRAKMKEKRIRPIPACSSIEVNGIIHEFTMGDRSHPEAKELREVLRDISDRIRGVGYKPSIVEILHQVINEEKENAHGEHSVRLAIAYGLWKTKAPAVIRVVNSIRICGDCHEVTKIISKIYEREIIVRDRVWFHKFVNGSCTCKDHW</sequence>
<proteinExistence type="inferred from homology"/>
<dbReference type="eggNOG" id="KOG4197">
    <property type="taxonomic scope" value="Eukaryota"/>
</dbReference>
<feature type="repeat" description="PPR" evidence="3">
    <location>
        <begin position="157"/>
        <end position="191"/>
    </location>
</feature>
<reference evidence="6" key="1">
    <citation type="submission" date="2013-01" db="EMBL/GenBank/DDBJ databases">
        <title>Draft Genome Sequence of a Mulberry Tree, Morus notabilis C.K. Schneid.</title>
        <authorList>
            <person name="He N."/>
            <person name="Zhao S."/>
        </authorList>
    </citation>
    <scope>NUCLEOTIDE SEQUENCE</scope>
</reference>
<dbReference type="InterPro" id="IPR011990">
    <property type="entry name" value="TPR-like_helical_dom_sf"/>
</dbReference>
<evidence type="ECO:0000313" key="6">
    <source>
        <dbReference type="Proteomes" id="UP000030645"/>
    </source>
</evidence>
<dbReference type="PANTHER" id="PTHR47926">
    <property type="entry name" value="PENTATRICOPEPTIDE REPEAT-CONTAINING PROTEIN"/>
    <property type="match status" value="1"/>
</dbReference>
<dbReference type="InterPro" id="IPR032867">
    <property type="entry name" value="DYW_dom"/>
</dbReference>
<dbReference type="GO" id="GO:0008270">
    <property type="term" value="F:zinc ion binding"/>
    <property type="evidence" value="ECO:0007669"/>
    <property type="project" value="InterPro"/>
</dbReference>
<dbReference type="Proteomes" id="UP000030645">
    <property type="component" value="Unassembled WGS sequence"/>
</dbReference>
<dbReference type="PROSITE" id="PS51375">
    <property type="entry name" value="PPR"/>
    <property type="match status" value="3"/>
</dbReference>
<keyword evidence="6" id="KW-1185">Reference proteome</keyword>
<dbReference type="KEGG" id="mnt:21400989"/>
<dbReference type="GO" id="GO:0003723">
    <property type="term" value="F:RNA binding"/>
    <property type="evidence" value="ECO:0007669"/>
    <property type="project" value="InterPro"/>
</dbReference>
<feature type="repeat" description="PPR" evidence="3">
    <location>
        <begin position="54"/>
        <end position="89"/>
    </location>
</feature>
<dbReference type="Pfam" id="PF13041">
    <property type="entry name" value="PPR_2"/>
    <property type="match status" value="1"/>
</dbReference>
<dbReference type="Pfam" id="PF14432">
    <property type="entry name" value="DYW_deaminase"/>
    <property type="match status" value="1"/>
</dbReference>
<dbReference type="Pfam" id="PF20430">
    <property type="entry name" value="Eplus_motif"/>
    <property type="match status" value="1"/>
</dbReference>
<dbReference type="InterPro" id="IPR046849">
    <property type="entry name" value="E2_motif"/>
</dbReference>
<organism evidence="5 6">
    <name type="scientific">Morus notabilis</name>
    <dbReference type="NCBI Taxonomy" id="981085"/>
    <lineage>
        <taxon>Eukaryota</taxon>
        <taxon>Viridiplantae</taxon>
        <taxon>Streptophyta</taxon>
        <taxon>Embryophyta</taxon>
        <taxon>Tracheophyta</taxon>
        <taxon>Spermatophyta</taxon>
        <taxon>Magnoliopsida</taxon>
        <taxon>eudicotyledons</taxon>
        <taxon>Gunneridae</taxon>
        <taxon>Pentapetalae</taxon>
        <taxon>rosids</taxon>
        <taxon>fabids</taxon>
        <taxon>Rosales</taxon>
        <taxon>Moraceae</taxon>
        <taxon>Moreae</taxon>
        <taxon>Morus</taxon>
    </lineage>
</organism>
<evidence type="ECO:0000256" key="2">
    <source>
        <dbReference type="ARBA" id="ARBA00022737"/>
    </source>
</evidence>
<dbReference type="InterPro" id="IPR046848">
    <property type="entry name" value="E_motif"/>
</dbReference>
<dbReference type="FunFam" id="1.25.40.10:FF:000427">
    <property type="entry name" value="Pentatricopeptide repeat-containing protein chloroplastic"/>
    <property type="match status" value="1"/>
</dbReference>
<dbReference type="PANTHER" id="PTHR47926:SF461">
    <property type="entry name" value="PENTATRICOPEPTIDE REPEAT SUPERFAMILY PROTEIN"/>
    <property type="match status" value="1"/>
</dbReference>
<evidence type="ECO:0000313" key="5">
    <source>
        <dbReference type="EMBL" id="EXB93624.1"/>
    </source>
</evidence>
<evidence type="ECO:0000259" key="4">
    <source>
        <dbReference type="Pfam" id="PF14432"/>
    </source>
</evidence>
<dbReference type="InterPro" id="IPR002885">
    <property type="entry name" value="PPR_rpt"/>
</dbReference>
<dbReference type="Pfam" id="PF01535">
    <property type="entry name" value="PPR"/>
    <property type="match status" value="4"/>
</dbReference>
<dbReference type="AlphaFoldDB" id="W9RU69"/>
<dbReference type="GO" id="GO:0009451">
    <property type="term" value="P:RNA modification"/>
    <property type="evidence" value="ECO:0007669"/>
    <property type="project" value="InterPro"/>
</dbReference>
<dbReference type="OrthoDB" id="1190125at2759"/>
<dbReference type="EMBL" id="KE345083">
    <property type="protein sequence ID" value="EXB93624.1"/>
    <property type="molecule type" value="Genomic_DNA"/>
</dbReference>
<accession>W9RU69</accession>
<dbReference type="FunFam" id="1.25.40.10:FF:000184">
    <property type="entry name" value="Pentatricopeptide repeat-containing protein, chloroplastic"/>
    <property type="match status" value="1"/>
</dbReference>
<name>W9RU69_9ROSA</name>
<dbReference type="Pfam" id="PF20431">
    <property type="entry name" value="E_motif"/>
    <property type="match status" value="1"/>
</dbReference>
<feature type="repeat" description="PPR" evidence="3">
    <location>
        <begin position="258"/>
        <end position="292"/>
    </location>
</feature>
<keyword evidence="2" id="KW-0677">Repeat</keyword>
<dbReference type="NCBIfam" id="TIGR00756">
    <property type="entry name" value="PPR"/>
    <property type="match status" value="2"/>
</dbReference>
<evidence type="ECO:0000256" key="3">
    <source>
        <dbReference type="PROSITE-ProRule" id="PRU00708"/>
    </source>
</evidence>
<feature type="domain" description="DYW" evidence="4">
    <location>
        <begin position="472"/>
        <end position="564"/>
    </location>
</feature>